<comment type="caution">
    <text evidence="1">The sequence shown here is derived from an EMBL/GenBank/DDBJ whole genome shotgun (WGS) entry which is preliminary data.</text>
</comment>
<dbReference type="Proteomes" id="UP000541535">
    <property type="component" value="Unassembled WGS sequence"/>
</dbReference>
<dbReference type="AlphaFoldDB" id="A0A7W5FSM4"/>
<gene>
    <name evidence="1" type="ORF">FHS03_000960</name>
</gene>
<sequence>MKMVTLYCLICFIAGCGSTAGRTSKTYAQLWEETVRQADTLLSIQREFEKTHHFNGEITQTAVRQLSGEGFECSLKYKMLPTLAKGSIDRFTVENVPMIYCSKLHIRQGPDDTCRTFWAAFEVNWQEPTLPPEVLETQFVSSTIKKEMYFCRSTDHG</sequence>
<proteinExistence type="predicted"/>
<protein>
    <recommendedName>
        <fullName evidence="3">Lipoprotein</fullName>
    </recommendedName>
</protein>
<evidence type="ECO:0000313" key="1">
    <source>
        <dbReference type="EMBL" id="MBB3117934.1"/>
    </source>
</evidence>
<dbReference type="RefSeq" id="WP_183439861.1">
    <property type="nucleotide sequence ID" value="NZ_JACHXD010000002.1"/>
</dbReference>
<reference evidence="1 2" key="1">
    <citation type="submission" date="2020-08" db="EMBL/GenBank/DDBJ databases">
        <title>Genomic Encyclopedia of Type Strains, Phase III (KMG-III): the genomes of soil and plant-associated and newly described type strains.</title>
        <authorList>
            <person name="Whitman W."/>
        </authorList>
    </citation>
    <scope>NUCLEOTIDE SEQUENCE [LARGE SCALE GENOMIC DNA]</scope>
    <source>
        <strain evidence="1 2">CECT 8897</strain>
    </source>
</reference>
<dbReference type="PROSITE" id="PS51257">
    <property type="entry name" value="PROKAR_LIPOPROTEIN"/>
    <property type="match status" value="1"/>
</dbReference>
<name>A0A7W5FSM4_9BURK</name>
<evidence type="ECO:0008006" key="3">
    <source>
        <dbReference type="Google" id="ProtNLM"/>
    </source>
</evidence>
<accession>A0A7W5FSM4</accession>
<evidence type="ECO:0000313" key="2">
    <source>
        <dbReference type="Proteomes" id="UP000541535"/>
    </source>
</evidence>
<dbReference type="EMBL" id="JACHXD010000002">
    <property type="protein sequence ID" value="MBB3117934.1"/>
    <property type="molecule type" value="Genomic_DNA"/>
</dbReference>
<organism evidence="1 2">
    <name type="scientific">Pseudoduganella violacea</name>
    <dbReference type="NCBI Taxonomy" id="1715466"/>
    <lineage>
        <taxon>Bacteria</taxon>
        <taxon>Pseudomonadati</taxon>
        <taxon>Pseudomonadota</taxon>
        <taxon>Betaproteobacteria</taxon>
        <taxon>Burkholderiales</taxon>
        <taxon>Oxalobacteraceae</taxon>
        <taxon>Telluria group</taxon>
        <taxon>Pseudoduganella</taxon>
    </lineage>
</organism>
<keyword evidence="2" id="KW-1185">Reference proteome</keyword>